<feature type="compositionally biased region" description="Basic and acidic residues" evidence="1">
    <location>
        <begin position="1160"/>
        <end position="1172"/>
    </location>
</feature>
<feature type="region of interest" description="Disordered" evidence="1">
    <location>
        <begin position="51"/>
        <end position="76"/>
    </location>
</feature>
<sequence length="1759" mass="195068">MDPASGGGPVVGKSTGTETGVVVVLVSWLEQTFGKGRQASNRLFNVDGLDGSNSSWSSNQSNENDENGEEQNRVLSHHSLSQSSLFQRVDWRSNLSAWLQPEQHQGVPSIHEWETNNWELQEQKNVSKNKVSSKVRHLDDLGTELSGRLGPGVVTQTRTVPLTSPERNVGVVVLELSVETFQNPHDNEEHNVDQNSNTVGNTSHDRSGLLAAHSKQWTCATGQSQTHKQNTNVDDNWSQRTNDQSQNRVDNRSVNNTGLSVHESVSKETSGSVDNTWESVREEDVGSVGSSGITSSLLGVVSNGLSLETSNSGSSQSDVTDPGVSVPFGVTSGQPSDKVSVVNEVVLPRELVRVEDERREHQCNNGQPEPQKSSVQHGEWNSCSSETSTGGDISGTTNTDVVQQGGRVNLSNKHFEQWRQRQEVSAESVSTLPNTSLDQFLDKQWNKSNEEHNENGQCVTSNPVDGWHQLVASQWVLDVGDWLVSVVKTQDRFVRKSSQVNQGEHEQLKRQLNEQVVDMETQVSIVEREESVQWELSTQVVVLSRKHLLSHTSTNLSGEIQNRTKTEISSLTTLVVLTMLDSTTSAHGNHTSVDIFVQVQSLLGLRDTTSGGHVDSIQEIRVTIVQFSTDLSQSSSKQGTESLFLTGSHITQNTRVLRENTRSVWVHVVNVQFFEFSKHRSDLQTLFQVVVLVGIDQLQVFTSGENDRVVLVIRLTITQNWVTGKLNSELRSSSTILHNLTVSVNQSRENSWLIALVKRRLLIQESNLQIWVGTEQEFSVLEFFWLEFGQTLHGNNKLELSSSHSLKLSLQTLSVSTEHLDDLRVLNTVNPDSCSQSVLRSSRLETNTVEWQVINLVLHVVVVLLFAVLESSSFFGQDLGVLNETFPLNWVQLFQVLKQGDSGELIVFSDNLSQREQNLFRVVRSEHSEGWHVVNWQWFRNRSSQGLGKERNTSFGLRVSWEELSLKVIVILGNKEGWSSQGTLTFNLRWNLVVKKLLNVINSQQVLSVHGDNDSVPDLRDKNLWLVLDFHVGGGKDLGVDSLWQSGENVSPWGQDRDTQVERSSNGEQTVDQNVPHVSIQEEQHQIGSHHQTKGNLCLMLTDNVTVPLLTSTSHVHGGQVSDWVSQRQNQEEVRLTVLGKENQEPHEPGEVHVQSRQTQENDRGNGNEERHNRHNLCSLRFGLQTSPSKHENNRCKVDGKDQEQETELSAQVLSTSPGSRNEHPLENGGQNINTRSNSTSQCSSSPSGGCQRLIVQHLDIVVSVESWSVVGNVHPENRDVHNPDTVKVGDDVQPSSDFFVSLEENAVPFNFAELEVSLFGWEVNKSSTVFHDNSGNTFWIPEKLVDVIVTDNAVVVLFTFHVTAINNFVDLSSDVTVERSDDSVQVVSFWNWVCSLSAGLRIQVVLSTLEDETQTLWSESDLVGFTPKQKPQSDLSDTLKRSHSIHLGLPSVVSGVQRVVTFQLGQGSFGVLTVFFNGLSSLLRLLLGFSSFSGQFTHGNVTESNLIVEIKLGSKVPFLVISRVTTNVVGVQGKQGLGWRHSRGPRVQHGHEVVKDVSHGVSLETEAVGEVNEDVLDLLDGNWSLVICGPCWIRVSWKSNHAGLVVWTSTVDRSRGTGRSLATVTHLGWGVLCAHHANLADRSSLVGSSLDRKNTGGRILVGNKRLVGRNLVRTLGSKGLVDHNIPVDLADQTLRQIGYKFPDSLPEPGWPGSGRGRRYRYTTSYSLKKVSQPNYILFLAETGSVCGKEIQHPAKSRA</sequence>
<feature type="compositionally biased region" description="Basic and acidic residues" evidence="1">
    <location>
        <begin position="1142"/>
        <end position="1151"/>
    </location>
</feature>
<feature type="compositionally biased region" description="Low complexity" evidence="1">
    <location>
        <begin position="51"/>
        <end position="62"/>
    </location>
</feature>
<feature type="region of interest" description="Disordered" evidence="1">
    <location>
        <begin position="357"/>
        <end position="400"/>
    </location>
</feature>
<protein>
    <submittedName>
        <fullName evidence="2">Uncharacterized protein</fullName>
    </submittedName>
</protein>
<dbReference type="GeneID" id="70236082"/>
<feature type="compositionally biased region" description="Polar residues" evidence="1">
    <location>
        <begin position="1062"/>
        <end position="1073"/>
    </location>
</feature>
<keyword evidence="3" id="KW-1185">Reference proteome</keyword>
<feature type="region of interest" description="Disordered" evidence="1">
    <location>
        <begin position="307"/>
        <end position="336"/>
    </location>
</feature>
<feature type="compositionally biased region" description="Polar residues" evidence="1">
    <location>
        <begin position="1208"/>
        <end position="1220"/>
    </location>
</feature>
<dbReference type="EMBL" id="JAEUBE010000295">
    <property type="protein sequence ID" value="KAH3665928.1"/>
    <property type="molecule type" value="Genomic_DNA"/>
</dbReference>
<feature type="region of interest" description="Disordered" evidence="1">
    <location>
        <begin position="182"/>
        <end position="294"/>
    </location>
</feature>
<evidence type="ECO:0000313" key="3">
    <source>
        <dbReference type="Proteomes" id="UP000769157"/>
    </source>
</evidence>
<feature type="compositionally biased region" description="Polar residues" evidence="1">
    <location>
        <begin position="267"/>
        <end position="278"/>
    </location>
</feature>
<comment type="caution">
    <text evidence="2">The sequence shown here is derived from an EMBL/GenBank/DDBJ whole genome shotgun (WGS) entry which is preliminary data.</text>
</comment>
<feature type="compositionally biased region" description="Polar residues" evidence="1">
    <location>
        <begin position="193"/>
        <end position="202"/>
    </location>
</feature>
<dbReference type="Proteomes" id="UP000769157">
    <property type="component" value="Unassembled WGS sequence"/>
</dbReference>
<feature type="compositionally biased region" description="Basic and acidic residues" evidence="1">
    <location>
        <begin position="1189"/>
        <end position="1204"/>
    </location>
</feature>
<feature type="compositionally biased region" description="Polar residues" evidence="1">
    <location>
        <begin position="308"/>
        <end position="319"/>
    </location>
</feature>
<evidence type="ECO:0000313" key="2">
    <source>
        <dbReference type="EMBL" id="KAH3665928.1"/>
    </source>
</evidence>
<evidence type="ECO:0000256" key="1">
    <source>
        <dbReference type="SAM" id="MobiDB-lite"/>
    </source>
</evidence>
<dbReference type="RefSeq" id="XP_046061132.1">
    <property type="nucleotide sequence ID" value="XM_046205160.1"/>
</dbReference>
<reference evidence="2" key="1">
    <citation type="journal article" date="2021" name="Open Biol.">
        <title>Shared evolutionary footprints suggest mitochondrial oxidative damage underlies multiple complex I losses in fungi.</title>
        <authorList>
            <person name="Schikora-Tamarit M.A."/>
            <person name="Marcet-Houben M."/>
            <person name="Nosek J."/>
            <person name="Gabaldon T."/>
        </authorList>
    </citation>
    <scope>NUCLEOTIDE SEQUENCE</scope>
    <source>
        <strain evidence="2">CBS6075</strain>
    </source>
</reference>
<organism evidence="2 3">
    <name type="scientific">Ogataea philodendri</name>
    <dbReference type="NCBI Taxonomy" id="1378263"/>
    <lineage>
        <taxon>Eukaryota</taxon>
        <taxon>Fungi</taxon>
        <taxon>Dikarya</taxon>
        <taxon>Ascomycota</taxon>
        <taxon>Saccharomycotina</taxon>
        <taxon>Pichiomycetes</taxon>
        <taxon>Pichiales</taxon>
        <taxon>Pichiaceae</taxon>
        <taxon>Ogataea</taxon>
    </lineage>
</organism>
<feature type="region of interest" description="Disordered" evidence="1">
    <location>
        <begin position="1049"/>
        <end position="1074"/>
    </location>
</feature>
<reference evidence="2" key="2">
    <citation type="submission" date="2021-01" db="EMBL/GenBank/DDBJ databases">
        <authorList>
            <person name="Schikora-Tamarit M.A."/>
        </authorList>
    </citation>
    <scope>NUCLEOTIDE SEQUENCE</scope>
    <source>
        <strain evidence="2">CBS6075</strain>
    </source>
</reference>
<accession>A0A9P8T4G4</accession>
<gene>
    <name evidence="2" type="ORF">OGAPHI_004117</name>
</gene>
<dbReference type="OrthoDB" id="10593765at2759"/>
<feature type="compositionally biased region" description="Polar residues" evidence="1">
    <location>
        <begin position="215"/>
        <end position="259"/>
    </location>
</feature>
<name>A0A9P8T4G4_9ASCO</name>
<feature type="compositionally biased region" description="Low complexity" evidence="1">
    <location>
        <begin position="1234"/>
        <end position="1247"/>
    </location>
</feature>
<feature type="compositionally biased region" description="Polar residues" evidence="1">
    <location>
        <begin position="363"/>
        <end position="400"/>
    </location>
</feature>
<feature type="region of interest" description="Disordered" evidence="1">
    <location>
        <begin position="1139"/>
        <end position="1247"/>
    </location>
</feature>
<proteinExistence type="predicted"/>